<dbReference type="PROSITE" id="PS50102">
    <property type="entry name" value="RRM"/>
    <property type="match status" value="2"/>
</dbReference>
<evidence type="ECO:0000256" key="7">
    <source>
        <dbReference type="ARBA" id="ARBA00023274"/>
    </source>
</evidence>
<dbReference type="STRING" id="2711.A0A067FPY2"/>
<gene>
    <name evidence="11" type="ORF">CISIN_1g017842mg</name>
</gene>
<evidence type="ECO:0000259" key="10">
    <source>
        <dbReference type="PROSITE" id="PS50102"/>
    </source>
</evidence>
<feature type="domain" description="RRM" evidence="10">
    <location>
        <begin position="160"/>
        <end position="264"/>
    </location>
</feature>
<organism evidence="11 12">
    <name type="scientific">Citrus sinensis</name>
    <name type="common">Sweet orange</name>
    <name type="synonym">Citrus aurantium var. sinensis</name>
    <dbReference type="NCBI Taxonomy" id="2711"/>
    <lineage>
        <taxon>Eukaryota</taxon>
        <taxon>Viridiplantae</taxon>
        <taxon>Streptophyta</taxon>
        <taxon>Embryophyta</taxon>
        <taxon>Tracheophyta</taxon>
        <taxon>Spermatophyta</taxon>
        <taxon>Magnoliopsida</taxon>
        <taxon>eudicotyledons</taxon>
        <taxon>Gunneridae</taxon>
        <taxon>Pentapetalae</taxon>
        <taxon>rosids</taxon>
        <taxon>malvids</taxon>
        <taxon>Sapindales</taxon>
        <taxon>Rutaceae</taxon>
        <taxon>Aurantioideae</taxon>
        <taxon>Citrus</taxon>
    </lineage>
</organism>
<evidence type="ECO:0000313" key="11">
    <source>
        <dbReference type="EMBL" id="KDO69433.1"/>
    </source>
</evidence>
<dbReference type="FunFam" id="3.30.70.330:FF:000268">
    <property type="entry name" value="31 kDa ribonucleoprotein, chloroplastic"/>
    <property type="match status" value="1"/>
</dbReference>
<evidence type="ECO:0000256" key="1">
    <source>
        <dbReference type="ARBA" id="ARBA00004229"/>
    </source>
</evidence>
<feature type="region of interest" description="Disordered" evidence="9">
    <location>
        <begin position="1"/>
        <end position="21"/>
    </location>
</feature>
<dbReference type="GO" id="GO:1990904">
    <property type="term" value="C:ribonucleoprotein complex"/>
    <property type="evidence" value="ECO:0007669"/>
    <property type="project" value="UniProtKB-KW"/>
</dbReference>
<evidence type="ECO:0000256" key="2">
    <source>
        <dbReference type="ARBA" id="ARBA00022528"/>
    </source>
</evidence>
<feature type="region of interest" description="Disordered" evidence="9">
    <location>
        <begin position="95"/>
        <end position="152"/>
    </location>
</feature>
<dbReference type="GO" id="GO:0045087">
    <property type="term" value="P:innate immune response"/>
    <property type="evidence" value="ECO:0007669"/>
    <property type="project" value="UniProtKB-ARBA"/>
</dbReference>
<evidence type="ECO:0000256" key="8">
    <source>
        <dbReference type="PROSITE-ProRule" id="PRU00176"/>
    </source>
</evidence>
<dbReference type="EMBL" id="KK784892">
    <property type="protein sequence ID" value="KDO69433.1"/>
    <property type="molecule type" value="Genomic_DNA"/>
</dbReference>
<dbReference type="GO" id="GO:0006397">
    <property type="term" value="P:mRNA processing"/>
    <property type="evidence" value="ECO:0007669"/>
    <property type="project" value="UniProtKB-KW"/>
</dbReference>
<dbReference type="InterPro" id="IPR050502">
    <property type="entry name" value="Euk_RNA-bind_prot"/>
</dbReference>
<dbReference type="SMART" id="SM00360">
    <property type="entry name" value="RRM"/>
    <property type="match status" value="2"/>
</dbReference>
<dbReference type="GO" id="GO:0003729">
    <property type="term" value="F:mRNA binding"/>
    <property type="evidence" value="ECO:0000318"/>
    <property type="project" value="GO_Central"/>
</dbReference>
<dbReference type="InterPro" id="IPR048289">
    <property type="entry name" value="RRM2_NsCP33-like"/>
</dbReference>
<dbReference type="GO" id="GO:1901259">
    <property type="term" value="P:chloroplast rRNA processing"/>
    <property type="evidence" value="ECO:0000318"/>
    <property type="project" value="GO_Central"/>
</dbReference>
<evidence type="ECO:0000313" key="12">
    <source>
        <dbReference type="Proteomes" id="UP000027120"/>
    </source>
</evidence>
<dbReference type="Gene3D" id="3.30.70.330">
    <property type="match status" value="2"/>
</dbReference>
<comment type="subcellular location">
    <subcellularLocation>
        <location evidence="1">Plastid</location>
        <location evidence="1">Chloroplast</location>
    </subcellularLocation>
</comment>
<dbReference type="Pfam" id="PF00076">
    <property type="entry name" value="RRM_1"/>
    <property type="match status" value="3"/>
</dbReference>
<proteinExistence type="predicted"/>
<dbReference type="Proteomes" id="UP000027120">
    <property type="component" value="Unassembled WGS sequence"/>
</dbReference>
<feature type="compositionally biased region" description="Acidic residues" evidence="9">
    <location>
        <begin position="142"/>
        <end position="152"/>
    </location>
</feature>
<sequence>MSSSTASVLKPLSSMADSTSLLSPPSIFARNPYFSIHPRPRPIKLHLSDSSLSSKGFSFKLKKTTHFSSFTTFVAQTSDWADQEEDKDNTTITLEQEQEENGEEEPNWENQGADETEGNLSDWGEPEGEDTVVEAGERQEESGEEGVFEEEEFVEPPEDAKLFVGNLPYDVDSEKLAMLFEKAGTVEIAEVKFHFLFGNQGFHMWVCAVFYVSLLQVIYNRETDRSRGFGFVTMSTVEEAEKAVEMFHRYDIDGRLLTVNKAAPRGTQPERAPRVFEPGFRIYVGNLPWEVDNARLEQVFSEHGKVVNARVVYDRETGRSRGFGFVTMSSETELNDAIAALDGQNLDGRAIRVNVAEDRQRRSSF</sequence>
<dbReference type="InterPro" id="IPR035979">
    <property type="entry name" value="RBD_domain_sf"/>
</dbReference>
<evidence type="ECO:0000256" key="6">
    <source>
        <dbReference type="ARBA" id="ARBA00022884"/>
    </source>
</evidence>
<dbReference type="InterPro" id="IPR012677">
    <property type="entry name" value="Nucleotide-bd_a/b_plait_sf"/>
</dbReference>
<keyword evidence="5" id="KW-0677">Repeat</keyword>
<dbReference type="GO" id="GO:0008266">
    <property type="term" value="F:poly(U) RNA binding"/>
    <property type="evidence" value="ECO:0007669"/>
    <property type="project" value="UniProtKB-ARBA"/>
</dbReference>
<dbReference type="AlphaFoldDB" id="A0A067FPY2"/>
<protein>
    <recommendedName>
        <fullName evidence="10">RRM domain-containing protein</fullName>
    </recommendedName>
</protein>
<name>A0A067FPY2_CITSI</name>
<dbReference type="SMR" id="A0A067FPY2"/>
<dbReference type="PANTHER" id="PTHR48025:SF3">
    <property type="entry name" value="31 KDA RIBONUCLEOPROTEIN, CHLOROPLASTIC-RELATED"/>
    <property type="match status" value="1"/>
</dbReference>
<evidence type="ECO:0000256" key="3">
    <source>
        <dbReference type="ARBA" id="ARBA00022640"/>
    </source>
</evidence>
<dbReference type="InterPro" id="IPR000504">
    <property type="entry name" value="RRM_dom"/>
</dbReference>
<reference evidence="11 12" key="1">
    <citation type="submission" date="2014-04" db="EMBL/GenBank/DDBJ databases">
        <authorList>
            <consortium name="International Citrus Genome Consortium"/>
            <person name="Gmitter F."/>
            <person name="Chen C."/>
            <person name="Farmerie W."/>
            <person name="Harkins T."/>
            <person name="Desany B."/>
            <person name="Mohiuddin M."/>
            <person name="Kodira C."/>
            <person name="Borodovsky M."/>
            <person name="Lomsadze A."/>
            <person name="Burns P."/>
            <person name="Jenkins J."/>
            <person name="Prochnik S."/>
            <person name="Shu S."/>
            <person name="Chapman J."/>
            <person name="Pitluck S."/>
            <person name="Schmutz J."/>
            <person name="Rokhsar D."/>
        </authorList>
    </citation>
    <scope>NUCLEOTIDE SEQUENCE</scope>
</reference>
<feature type="domain" description="RRM" evidence="10">
    <location>
        <begin position="280"/>
        <end position="358"/>
    </location>
</feature>
<keyword evidence="3" id="KW-0934">Plastid</keyword>
<accession>A0A067FPY2</accession>
<dbReference type="SUPFAM" id="SSF54928">
    <property type="entry name" value="RNA-binding domain, RBD"/>
    <property type="match status" value="2"/>
</dbReference>
<keyword evidence="4" id="KW-0507">mRNA processing</keyword>
<evidence type="ECO:0000256" key="5">
    <source>
        <dbReference type="ARBA" id="ARBA00022737"/>
    </source>
</evidence>
<evidence type="ECO:0000256" key="4">
    <source>
        <dbReference type="ARBA" id="ARBA00022664"/>
    </source>
</evidence>
<dbReference type="CDD" id="cd21608">
    <property type="entry name" value="RRM2_NsCP33_like"/>
    <property type="match status" value="1"/>
</dbReference>
<keyword evidence="2" id="KW-0150">Chloroplast</keyword>
<keyword evidence="7" id="KW-0687">Ribonucleoprotein</keyword>
<keyword evidence="12" id="KW-1185">Reference proteome</keyword>
<dbReference type="GO" id="GO:0009507">
    <property type="term" value="C:chloroplast"/>
    <property type="evidence" value="ECO:0007669"/>
    <property type="project" value="UniProtKB-SubCell"/>
</dbReference>
<evidence type="ECO:0000256" key="9">
    <source>
        <dbReference type="SAM" id="MobiDB-lite"/>
    </source>
</evidence>
<dbReference type="PANTHER" id="PTHR48025">
    <property type="entry name" value="OS02G0815200 PROTEIN"/>
    <property type="match status" value="1"/>
</dbReference>
<feature type="compositionally biased region" description="Acidic residues" evidence="9">
    <location>
        <begin position="96"/>
        <end position="117"/>
    </location>
</feature>
<dbReference type="GO" id="GO:0009451">
    <property type="term" value="P:RNA modification"/>
    <property type="evidence" value="ECO:0007669"/>
    <property type="project" value="UniProtKB-ARBA"/>
</dbReference>
<keyword evidence="6 8" id="KW-0694">RNA-binding</keyword>